<feature type="compositionally biased region" description="Basic residues" evidence="1">
    <location>
        <begin position="7"/>
        <end position="32"/>
    </location>
</feature>
<sequence length="50" mass="5646">MSTDRRAGKKNVPHVGKQPRSRTQKGTWRKKRSDAGKKQEGKSLLDKLLG</sequence>
<reference evidence="2 3" key="1">
    <citation type="submission" date="2023-04" db="EMBL/GenBank/DDBJ databases">
        <authorList>
            <person name="Hsu D."/>
        </authorList>
    </citation>
    <scope>NUCLEOTIDE SEQUENCE [LARGE SCALE GENOMIC DNA]</scope>
    <source>
        <strain evidence="2 3">MK1</strain>
    </source>
</reference>
<dbReference type="RefSeq" id="WP_366923888.1">
    <property type="nucleotide sequence ID" value="NZ_CP121694.1"/>
</dbReference>
<accession>A0AAU0ULA2</accession>
<dbReference type="KEGG" id="dbc:MFMK1_000807"/>
<name>A0AAU0ULA2_9FIRM</name>
<evidence type="ECO:0000256" key="1">
    <source>
        <dbReference type="SAM" id="MobiDB-lite"/>
    </source>
</evidence>
<feature type="region of interest" description="Disordered" evidence="1">
    <location>
        <begin position="1"/>
        <end position="50"/>
    </location>
</feature>
<protein>
    <submittedName>
        <fullName evidence="2">Uncharacterized protein</fullName>
    </submittedName>
</protein>
<keyword evidence="3" id="KW-1185">Reference proteome</keyword>
<feature type="compositionally biased region" description="Basic and acidic residues" evidence="1">
    <location>
        <begin position="33"/>
        <end position="50"/>
    </location>
</feature>
<dbReference type="AlphaFoldDB" id="A0AAU0ULA2"/>
<evidence type="ECO:0000313" key="3">
    <source>
        <dbReference type="Proteomes" id="UP001329915"/>
    </source>
</evidence>
<dbReference type="EMBL" id="CP121694">
    <property type="protein sequence ID" value="WRO21016.1"/>
    <property type="molecule type" value="Genomic_DNA"/>
</dbReference>
<evidence type="ECO:0000313" key="2">
    <source>
        <dbReference type="EMBL" id="WRO21016.1"/>
    </source>
</evidence>
<dbReference type="Proteomes" id="UP001329915">
    <property type="component" value="Chromosome"/>
</dbReference>
<organism evidence="2 3">
    <name type="scientific">Metallumcola ferriviriculae</name>
    <dbReference type="NCBI Taxonomy" id="3039180"/>
    <lineage>
        <taxon>Bacteria</taxon>
        <taxon>Bacillati</taxon>
        <taxon>Bacillota</taxon>
        <taxon>Clostridia</taxon>
        <taxon>Neomoorellales</taxon>
        <taxon>Desulfitibacteraceae</taxon>
        <taxon>Metallumcola</taxon>
    </lineage>
</organism>
<proteinExistence type="predicted"/>
<gene>
    <name evidence="2" type="ORF">MFMK1_000807</name>
</gene>